<name>A0A7J4ZRB9_9BACT</name>
<sequence>MNCSIGQAAHLVGGLLLERAPQAMLLPDSQLEGYYQAALQSFIGIMKQSGTEFEPPEDFKEKVMDQVRRYLDYKGKRFNL</sequence>
<dbReference type="RefSeq" id="WP_151128077.1">
    <property type="nucleotide sequence ID" value="NZ_VZQZ01000004.1"/>
</dbReference>
<comment type="caution">
    <text evidence="1">The sequence shown here is derived from an EMBL/GenBank/DDBJ whole genome shotgun (WGS) entry which is preliminary data.</text>
</comment>
<proteinExistence type="predicted"/>
<protein>
    <submittedName>
        <fullName evidence="1">Uncharacterized protein</fullName>
    </submittedName>
</protein>
<gene>
    <name evidence="1" type="ORF">F6V25_07900</name>
</gene>
<keyword evidence="2" id="KW-1185">Reference proteome</keyword>
<dbReference type="Proteomes" id="UP000420562">
    <property type="component" value="Unassembled WGS sequence"/>
</dbReference>
<evidence type="ECO:0000313" key="1">
    <source>
        <dbReference type="EMBL" id="KAB0665636.1"/>
    </source>
</evidence>
<reference evidence="1 2" key="1">
    <citation type="submission" date="2019-09" db="EMBL/GenBank/DDBJ databases">
        <title>Geobacter sp. Red96, a novel strain isolated from paddy soil.</title>
        <authorList>
            <person name="Xu Z."/>
            <person name="Masuda Y."/>
            <person name="Itoh H."/>
            <person name="Senoo K."/>
        </authorList>
    </citation>
    <scope>NUCLEOTIDE SEQUENCE [LARGE SCALE GENOMIC DNA]</scope>
    <source>
        <strain evidence="1 2">Red96</strain>
    </source>
</reference>
<evidence type="ECO:0000313" key="2">
    <source>
        <dbReference type="Proteomes" id="UP000420562"/>
    </source>
</evidence>
<organism evidence="1 2">
    <name type="scientific">Oryzomonas japonica</name>
    <dbReference type="NCBI Taxonomy" id="2603858"/>
    <lineage>
        <taxon>Bacteria</taxon>
        <taxon>Pseudomonadati</taxon>
        <taxon>Thermodesulfobacteriota</taxon>
        <taxon>Desulfuromonadia</taxon>
        <taxon>Geobacterales</taxon>
        <taxon>Geobacteraceae</taxon>
        <taxon>Oryzomonas</taxon>
    </lineage>
</organism>
<accession>A0A7J4ZRB9</accession>
<dbReference type="AlphaFoldDB" id="A0A7J4ZRB9"/>
<dbReference type="EMBL" id="VZQZ01000004">
    <property type="protein sequence ID" value="KAB0665636.1"/>
    <property type="molecule type" value="Genomic_DNA"/>
</dbReference>